<sequence>MIIMREYWKKILTIGLLAYSSQSFALTEKLTIEDCHIDGIKQQVKCGTLQVPENYQQPNGTQININFAVIPAIDRTQNKEPLMFLAGGPGQAAAEIAATLRQGFTEVRKTRDLILVDQRGTGKSHPLQCDEVEGNSPYTSIPEELDLEDVKQCLAQLEGDLSQYNTENAIRDFDAVRAALGHEKITIYGGSYGTRAGLVYMRMFPQSLSAVVLDSVGPIEVPIGTFGQSSARSFNMLLAHCMEEESCKQAYPDLAQEFATVIERLEENPITVTITHPRLGTPTEFVISRLKFISTIRMQLYSVEMRTMVPLIIHQAFLGNFAPLAGLTAAQESSMGMYVGLLFNIVCNEDLPRISDEMWRKDADNNFGQDASHLAWKTVCPIWPQYRLGESFYQAVTADIPTLIISGDVDPVTPPSNGDYADKSLPNSKHIILKNSAHTPGPSTCAIDIIDEFLTKKDPNDLDESCLEKIPSESFMTSLNGSI</sequence>
<gene>
    <name evidence="14" type="ORF">GCM10011501_25540</name>
</gene>
<evidence type="ECO:0000256" key="10">
    <source>
        <dbReference type="ARBA" id="ARBA00029605"/>
    </source>
</evidence>
<protein>
    <recommendedName>
        <fullName evidence="5">Proline iminopeptidase</fullName>
        <ecNumber evidence="4">3.4.11.5</ecNumber>
    </recommendedName>
    <alternativeName>
        <fullName evidence="10">Prolyl aminopeptidase</fullName>
    </alternativeName>
</protein>
<organism evidence="14 15">
    <name type="scientific">Thalassotalea profundi</name>
    <dbReference type="NCBI Taxonomy" id="2036687"/>
    <lineage>
        <taxon>Bacteria</taxon>
        <taxon>Pseudomonadati</taxon>
        <taxon>Pseudomonadota</taxon>
        <taxon>Gammaproteobacteria</taxon>
        <taxon>Alteromonadales</taxon>
        <taxon>Colwelliaceae</taxon>
        <taxon>Thalassotalea</taxon>
    </lineage>
</organism>
<evidence type="ECO:0000256" key="9">
    <source>
        <dbReference type="ARBA" id="ARBA00022801"/>
    </source>
</evidence>
<evidence type="ECO:0000313" key="14">
    <source>
        <dbReference type="EMBL" id="GHE94946.1"/>
    </source>
</evidence>
<evidence type="ECO:0000256" key="7">
    <source>
        <dbReference type="ARBA" id="ARBA00022490"/>
    </source>
</evidence>
<keyword evidence="6" id="KW-0031">Aminopeptidase</keyword>
<reference evidence="15" key="1">
    <citation type="journal article" date="2019" name="Int. J. Syst. Evol. Microbiol.">
        <title>The Global Catalogue of Microorganisms (GCM) 10K type strain sequencing project: providing services to taxonomists for standard genome sequencing and annotation.</title>
        <authorList>
            <consortium name="The Broad Institute Genomics Platform"/>
            <consortium name="The Broad Institute Genome Sequencing Center for Infectious Disease"/>
            <person name="Wu L."/>
            <person name="Ma J."/>
        </authorList>
    </citation>
    <scope>NUCLEOTIDE SEQUENCE [LARGE SCALE GENOMIC DNA]</scope>
    <source>
        <strain evidence="15">CGMCC 1.15922</strain>
    </source>
</reference>
<evidence type="ECO:0000256" key="2">
    <source>
        <dbReference type="ARBA" id="ARBA00004496"/>
    </source>
</evidence>
<dbReference type="Pfam" id="PF08386">
    <property type="entry name" value="Abhydrolase_4"/>
    <property type="match status" value="1"/>
</dbReference>
<dbReference type="Gene3D" id="3.40.50.1820">
    <property type="entry name" value="alpha/beta hydrolase"/>
    <property type="match status" value="1"/>
</dbReference>
<dbReference type="Proteomes" id="UP000626370">
    <property type="component" value="Unassembled WGS sequence"/>
</dbReference>
<evidence type="ECO:0000259" key="12">
    <source>
        <dbReference type="Pfam" id="PF00561"/>
    </source>
</evidence>
<comment type="caution">
    <text evidence="14">The sequence shown here is derived from an EMBL/GenBank/DDBJ whole genome shotgun (WGS) entry which is preliminary data.</text>
</comment>
<keyword evidence="15" id="KW-1185">Reference proteome</keyword>
<evidence type="ECO:0000313" key="15">
    <source>
        <dbReference type="Proteomes" id="UP000626370"/>
    </source>
</evidence>
<dbReference type="PANTHER" id="PTHR43722:SF1">
    <property type="entry name" value="PROLINE IMINOPEPTIDASE"/>
    <property type="match status" value="1"/>
</dbReference>
<dbReference type="EC" id="3.4.11.5" evidence="4"/>
<evidence type="ECO:0000256" key="5">
    <source>
        <dbReference type="ARBA" id="ARBA00021843"/>
    </source>
</evidence>
<evidence type="ECO:0000256" key="3">
    <source>
        <dbReference type="ARBA" id="ARBA00010088"/>
    </source>
</evidence>
<feature type="domain" description="Peptidase S33 tripeptidyl aminopeptidase-like C-terminal" evidence="13">
    <location>
        <begin position="374"/>
        <end position="466"/>
    </location>
</feature>
<keyword evidence="7" id="KW-0963">Cytoplasm</keyword>
<comment type="subcellular location">
    <subcellularLocation>
        <location evidence="2">Cytoplasm</location>
    </subcellularLocation>
</comment>
<dbReference type="InterPro" id="IPR005944">
    <property type="entry name" value="Pro_iminopeptidase"/>
</dbReference>
<dbReference type="SUPFAM" id="SSF53474">
    <property type="entry name" value="alpha/beta-Hydrolases"/>
    <property type="match status" value="1"/>
</dbReference>
<evidence type="ECO:0000256" key="8">
    <source>
        <dbReference type="ARBA" id="ARBA00022670"/>
    </source>
</evidence>
<comment type="catalytic activity">
    <reaction evidence="1">
        <text>Release of N-terminal proline from a peptide.</text>
        <dbReference type="EC" id="3.4.11.5"/>
    </reaction>
</comment>
<keyword evidence="9" id="KW-0378">Hydrolase</keyword>
<feature type="domain" description="AB hydrolase-1" evidence="12">
    <location>
        <begin position="81"/>
        <end position="216"/>
    </location>
</feature>
<dbReference type="InterPro" id="IPR029058">
    <property type="entry name" value="AB_hydrolase_fold"/>
</dbReference>
<dbReference type="Pfam" id="PF00561">
    <property type="entry name" value="Abhydrolase_1"/>
    <property type="match status" value="1"/>
</dbReference>
<dbReference type="InterPro" id="IPR013595">
    <property type="entry name" value="Pept_S33_TAP-like_C"/>
</dbReference>
<feature type="chain" id="PRO_5046653323" description="Proline iminopeptidase" evidence="11">
    <location>
        <begin position="26"/>
        <end position="483"/>
    </location>
</feature>
<accession>A0ABQ3IXV2</accession>
<proteinExistence type="inferred from homology"/>
<dbReference type="PRINTS" id="PR00793">
    <property type="entry name" value="PROAMNOPTASE"/>
</dbReference>
<evidence type="ECO:0000259" key="13">
    <source>
        <dbReference type="Pfam" id="PF08386"/>
    </source>
</evidence>
<keyword evidence="11" id="KW-0732">Signal</keyword>
<dbReference type="InterPro" id="IPR002410">
    <property type="entry name" value="Peptidase_S33"/>
</dbReference>
<dbReference type="PANTHER" id="PTHR43722">
    <property type="entry name" value="PROLINE IMINOPEPTIDASE"/>
    <property type="match status" value="1"/>
</dbReference>
<evidence type="ECO:0000256" key="4">
    <source>
        <dbReference type="ARBA" id="ARBA00012568"/>
    </source>
</evidence>
<evidence type="ECO:0000256" key="1">
    <source>
        <dbReference type="ARBA" id="ARBA00001585"/>
    </source>
</evidence>
<dbReference type="EMBL" id="BNAH01000010">
    <property type="protein sequence ID" value="GHE94946.1"/>
    <property type="molecule type" value="Genomic_DNA"/>
</dbReference>
<comment type="similarity">
    <text evidence="3">Belongs to the peptidase S33 family.</text>
</comment>
<evidence type="ECO:0000256" key="11">
    <source>
        <dbReference type="SAM" id="SignalP"/>
    </source>
</evidence>
<feature type="signal peptide" evidence="11">
    <location>
        <begin position="1"/>
        <end position="25"/>
    </location>
</feature>
<name>A0ABQ3IXV2_9GAMM</name>
<evidence type="ECO:0000256" key="6">
    <source>
        <dbReference type="ARBA" id="ARBA00022438"/>
    </source>
</evidence>
<dbReference type="InterPro" id="IPR000073">
    <property type="entry name" value="AB_hydrolase_1"/>
</dbReference>
<keyword evidence="8" id="KW-0645">Protease</keyword>